<keyword evidence="2" id="KW-0732">Signal</keyword>
<dbReference type="CDD" id="cd14852">
    <property type="entry name" value="LD-carboxypeptidase"/>
    <property type="match status" value="1"/>
</dbReference>
<dbReference type="Proteomes" id="UP001235840">
    <property type="component" value="Unassembled WGS sequence"/>
</dbReference>
<evidence type="ECO:0000259" key="3">
    <source>
        <dbReference type="Pfam" id="PF02557"/>
    </source>
</evidence>
<evidence type="ECO:0000313" key="4">
    <source>
        <dbReference type="EMBL" id="MDQ0166276.1"/>
    </source>
</evidence>
<dbReference type="EC" id="3.4.16.4" evidence="4"/>
<keyword evidence="5" id="KW-1185">Reference proteome</keyword>
<proteinExistence type="predicted"/>
<feature type="chain" id="PRO_5046588537" evidence="2">
    <location>
        <begin position="23"/>
        <end position="303"/>
    </location>
</feature>
<reference evidence="4 5" key="1">
    <citation type="submission" date="2023-07" db="EMBL/GenBank/DDBJ databases">
        <title>Genomic Encyclopedia of Type Strains, Phase IV (KMG-IV): sequencing the most valuable type-strain genomes for metagenomic binning, comparative biology and taxonomic classification.</title>
        <authorList>
            <person name="Goeker M."/>
        </authorList>
    </citation>
    <scope>NUCLEOTIDE SEQUENCE [LARGE SCALE GENOMIC DNA]</scope>
    <source>
        <strain evidence="4 5">DSM 12751</strain>
    </source>
</reference>
<dbReference type="InterPro" id="IPR003709">
    <property type="entry name" value="VanY-like_core_dom"/>
</dbReference>
<dbReference type="GO" id="GO:0009002">
    <property type="term" value="F:serine-type D-Ala-D-Ala carboxypeptidase activity"/>
    <property type="evidence" value="ECO:0007669"/>
    <property type="project" value="UniProtKB-EC"/>
</dbReference>
<feature type="region of interest" description="Disordered" evidence="1">
    <location>
        <begin position="36"/>
        <end position="87"/>
    </location>
</feature>
<dbReference type="PANTHER" id="PTHR34385">
    <property type="entry name" value="D-ALANYL-D-ALANINE CARBOXYPEPTIDASE"/>
    <property type="match status" value="1"/>
</dbReference>
<organism evidence="4 5">
    <name type="scientific">Caldalkalibacillus horti</name>
    <dbReference type="NCBI Taxonomy" id="77523"/>
    <lineage>
        <taxon>Bacteria</taxon>
        <taxon>Bacillati</taxon>
        <taxon>Bacillota</taxon>
        <taxon>Bacilli</taxon>
        <taxon>Bacillales</taxon>
        <taxon>Bacillaceae</taxon>
        <taxon>Caldalkalibacillus</taxon>
    </lineage>
</organism>
<dbReference type="Gene3D" id="3.30.1380.10">
    <property type="match status" value="1"/>
</dbReference>
<evidence type="ECO:0000256" key="1">
    <source>
        <dbReference type="SAM" id="MobiDB-lite"/>
    </source>
</evidence>
<evidence type="ECO:0000256" key="2">
    <source>
        <dbReference type="SAM" id="SignalP"/>
    </source>
</evidence>
<protein>
    <submittedName>
        <fullName evidence="4">D-alanyl-D-alanine carboxypeptidase</fullName>
        <ecNumber evidence="4">3.4.16.4</ecNumber>
    </submittedName>
</protein>
<name>A0ABT9VZ58_9BACI</name>
<dbReference type="Pfam" id="PF02557">
    <property type="entry name" value="VanY"/>
    <property type="match status" value="1"/>
</dbReference>
<sequence>MKKIIVVISMAGVLLFTAGCDAMPFIENLGFSNGGAQEPSNIEEDPVSENQGDPSNDAEETPEGEGATDTNQEVQVGTEEETSSTNGELDFTLESHYFNQIDTVDGQPTIQNPDNILVLVNKEFSLPADYRPEDLVIPNVAFSFSEDDEKRYLRQVAAEALEELFEAAEQEGHILYGVSGFRSYNRQTTIFNWQVQSKGEEEARRVSAFPGQSEHQTGLTIDISSESAQFGLTELFGQTTEGQWVAENAHKYGFIIRYPDGKEDITGYIYEPWHVRYVGEEIATLLYENDLTLEEYFDHVREI</sequence>
<evidence type="ECO:0000313" key="5">
    <source>
        <dbReference type="Proteomes" id="UP001235840"/>
    </source>
</evidence>
<keyword evidence="4" id="KW-0121">Carboxypeptidase</keyword>
<dbReference type="InterPro" id="IPR058193">
    <property type="entry name" value="VanY/YodJ_core_dom"/>
</dbReference>
<comment type="caution">
    <text evidence="4">The sequence shown here is derived from an EMBL/GenBank/DDBJ whole genome shotgun (WGS) entry which is preliminary data.</text>
</comment>
<dbReference type="SUPFAM" id="SSF55166">
    <property type="entry name" value="Hedgehog/DD-peptidase"/>
    <property type="match status" value="1"/>
</dbReference>
<feature type="domain" description="D-alanyl-D-alanine carboxypeptidase-like core" evidence="3">
    <location>
        <begin position="151"/>
        <end position="279"/>
    </location>
</feature>
<dbReference type="InterPro" id="IPR009045">
    <property type="entry name" value="Zn_M74/Hedgehog-like"/>
</dbReference>
<keyword evidence="4" id="KW-0378">Hydrolase</keyword>
<feature type="signal peptide" evidence="2">
    <location>
        <begin position="1"/>
        <end position="22"/>
    </location>
</feature>
<dbReference type="PROSITE" id="PS51257">
    <property type="entry name" value="PROKAR_LIPOPROTEIN"/>
    <property type="match status" value="1"/>
</dbReference>
<accession>A0ABT9VZ58</accession>
<keyword evidence="4" id="KW-0645">Protease</keyword>
<gene>
    <name evidence="4" type="ORF">J2S11_002177</name>
</gene>
<dbReference type="PANTHER" id="PTHR34385:SF1">
    <property type="entry name" value="PEPTIDOGLYCAN L-ALANYL-D-GLUTAMATE ENDOPEPTIDASE CWLK"/>
    <property type="match status" value="1"/>
</dbReference>
<dbReference type="EMBL" id="JAUSTY010000007">
    <property type="protein sequence ID" value="MDQ0166276.1"/>
    <property type="molecule type" value="Genomic_DNA"/>
</dbReference>
<dbReference type="InterPro" id="IPR052179">
    <property type="entry name" value="DD-CPase-like"/>
</dbReference>